<dbReference type="SUPFAM" id="SSF47226">
    <property type="entry name" value="Histidine-containing phosphotransfer domain, HPT domain"/>
    <property type="match status" value="1"/>
</dbReference>
<gene>
    <name evidence="6" type="ORF">HNR50_004361</name>
</gene>
<dbReference type="SMART" id="SM00448">
    <property type="entry name" value="REC"/>
    <property type="match status" value="1"/>
</dbReference>
<dbReference type="PANTHER" id="PTHR45339">
    <property type="entry name" value="HYBRID SIGNAL TRANSDUCTION HISTIDINE KINASE J"/>
    <property type="match status" value="1"/>
</dbReference>
<feature type="modified residue" description="4-aspartylphosphate" evidence="3">
    <location>
        <position position="55"/>
    </location>
</feature>
<dbReference type="GO" id="GO:0005886">
    <property type="term" value="C:plasma membrane"/>
    <property type="evidence" value="ECO:0007669"/>
    <property type="project" value="UniProtKB-SubCell"/>
</dbReference>
<dbReference type="EMBL" id="JACHGJ010000015">
    <property type="protein sequence ID" value="MBB6482656.1"/>
    <property type="molecule type" value="Genomic_DNA"/>
</dbReference>
<dbReference type="Pfam" id="PF00072">
    <property type="entry name" value="Response_reg"/>
    <property type="match status" value="1"/>
</dbReference>
<dbReference type="InterPro" id="IPR036641">
    <property type="entry name" value="HPT_dom_sf"/>
</dbReference>
<evidence type="ECO:0000256" key="2">
    <source>
        <dbReference type="PROSITE-ProRule" id="PRU00110"/>
    </source>
</evidence>
<feature type="modified residue" description="Phosphohistidine" evidence="2">
    <location>
        <position position="192"/>
    </location>
</feature>
<feature type="domain" description="Response regulatory" evidence="4">
    <location>
        <begin position="6"/>
        <end position="125"/>
    </location>
</feature>
<dbReference type="PROSITE" id="PS50894">
    <property type="entry name" value="HPT"/>
    <property type="match status" value="1"/>
</dbReference>
<dbReference type="InterPro" id="IPR001789">
    <property type="entry name" value="Sig_transdc_resp-reg_receiver"/>
</dbReference>
<dbReference type="InterPro" id="IPR011006">
    <property type="entry name" value="CheY-like_superfamily"/>
</dbReference>
<dbReference type="RefSeq" id="WP_184748893.1">
    <property type="nucleotide sequence ID" value="NZ_JACHGJ010000015.1"/>
</dbReference>
<evidence type="ECO:0000259" key="4">
    <source>
        <dbReference type="PROSITE" id="PS50110"/>
    </source>
</evidence>
<evidence type="ECO:0000313" key="7">
    <source>
        <dbReference type="Proteomes" id="UP000587760"/>
    </source>
</evidence>
<sequence>MSEKMTVLVAEDHPVNMKIIRFMLEKENCQVHGAENGLEAVKLFSELHPDLVILDIQMPEMDGLDACREIRRIEKEKGLKRTPISALSANASTEDREEAHNAGMDHFVSKPVTIDNISGLLDKVTSRDLSEETETGGAEDFGYGKLLETFGGNVDIVKSLLREFLDGLPDMMDRVNRFEAEGDFDSLERTAHTLKGQMLNLHSSAASEAFALLERAAREQNKERVIKYRERCDDLVVELIQVVQSYL</sequence>
<comment type="caution">
    <text evidence="6">The sequence shown here is derived from an EMBL/GenBank/DDBJ whole genome shotgun (WGS) entry which is preliminary data.</text>
</comment>
<organism evidence="6 7">
    <name type="scientific">Spirochaeta isovalerica</name>
    <dbReference type="NCBI Taxonomy" id="150"/>
    <lineage>
        <taxon>Bacteria</taxon>
        <taxon>Pseudomonadati</taxon>
        <taxon>Spirochaetota</taxon>
        <taxon>Spirochaetia</taxon>
        <taxon>Spirochaetales</taxon>
        <taxon>Spirochaetaceae</taxon>
        <taxon>Spirochaeta</taxon>
    </lineage>
</organism>
<dbReference type="Gene3D" id="1.20.120.160">
    <property type="entry name" value="HPT domain"/>
    <property type="match status" value="1"/>
</dbReference>
<proteinExistence type="predicted"/>
<keyword evidence="7" id="KW-1185">Reference proteome</keyword>
<feature type="domain" description="HPt" evidence="5">
    <location>
        <begin position="153"/>
        <end position="247"/>
    </location>
</feature>
<dbReference type="Pfam" id="PF01627">
    <property type="entry name" value="Hpt"/>
    <property type="match status" value="1"/>
</dbReference>
<dbReference type="SUPFAM" id="SSF52172">
    <property type="entry name" value="CheY-like"/>
    <property type="match status" value="1"/>
</dbReference>
<evidence type="ECO:0000259" key="5">
    <source>
        <dbReference type="PROSITE" id="PS50894"/>
    </source>
</evidence>
<dbReference type="GO" id="GO:0000160">
    <property type="term" value="P:phosphorelay signal transduction system"/>
    <property type="evidence" value="ECO:0007669"/>
    <property type="project" value="InterPro"/>
</dbReference>
<keyword evidence="1 3" id="KW-0597">Phosphoprotein</keyword>
<dbReference type="Proteomes" id="UP000587760">
    <property type="component" value="Unassembled WGS sequence"/>
</dbReference>
<dbReference type="PANTHER" id="PTHR45339:SF3">
    <property type="entry name" value="HISTIDINE KINASE"/>
    <property type="match status" value="1"/>
</dbReference>
<dbReference type="Gene3D" id="3.40.50.2300">
    <property type="match status" value="1"/>
</dbReference>
<evidence type="ECO:0000313" key="6">
    <source>
        <dbReference type="EMBL" id="MBB6482656.1"/>
    </source>
</evidence>
<reference evidence="6 7" key="1">
    <citation type="submission" date="2020-08" db="EMBL/GenBank/DDBJ databases">
        <title>Genomic Encyclopedia of Type Strains, Phase IV (KMG-IV): sequencing the most valuable type-strain genomes for metagenomic binning, comparative biology and taxonomic classification.</title>
        <authorList>
            <person name="Goeker M."/>
        </authorList>
    </citation>
    <scope>NUCLEOTIDE SEQUENCE [LARGE SCALE GENOMIC DNA]</scope>
    <source>
        <strain evidence="6 7">DSM 2461</strain>
    </source>
</reference>
<dbReference type="CDD" id="cd17546">
    <property type="entry name" value="REC_hyHK_CKI1_RcsC-like"/>
    <property type="match status" value="1"/>
</dbReference>
<dbReference type="GO" id="GO:0004672">
    <property type="term" value="F:protein kinase activity"/>
    <property type="evidence" value="ECO:0007669"/>
    <property type="project" value="UniProtKB-ARBA"/>
</dbReference>
<evidence type="ECO:0000256" key="3">
    <source>
        <dbReference type="PROSITE-ProRule" id="PRU00169"/>
    </source>
</evidence>
<accession>A0A841RGF2</accession>
<dbReference type="PROSITE" id="PS50110">
    <property type="entry name" value="RESPONSE_REGULATORY"/>
    <property type="match status" value="1"/>
</dbReference>
<name>A0A841RGF2_9SPIO</name>
<dbReference type="InterPro" id="IPR008207">
    <property type="entry name" value="Sig_transdc_His_kin_Hpt_dom"/>
</dbReference>
<evidence type="ECO:0000256" key="1">
    <source>
        <dbReference type="ARBA" id="ARBA00022553"/>
    </source>
</evidence>
<protein>
    <submittedName>
        <fullName evidence="6">CheY-like chemotaxis protein</fullName>
    </submittedName>
</protein>
<dbReference type="AlphaFoldDB" id="A0A841RGF2"/>
<dbReference type="GO" id="GO:0005524">
    <property type="term" value="F:ATP binding"/>
    <property type="evidence" value="ECO:0007669"/>
    <property type="project" value="UniProtKB-KW"/>
</dbReference>